<dbReference type="Proteomes" id="UP000678545">
    <property type="component" value="Unassembled WGS sequence"/>
</dbReference>
<dbReference type="InterPro" id="IPR003347">
    <property type="entry name" value="JmjC_dom"/>
</dbReference>
<dbReference type="Pfam" id="PF08007">
    <property type="entry name" value="JmjC_2"/>
    <property type="match status" value="1"/>
</dbReference>
<dbReference type="AlphaFoldDB" id="A0A941E176"/>
<dbReference type="InterPro" id="IPR039994">
    <property type="entry name" value="NO66-like"/>
</dbReference>
<dbReference type="SMART" id="SM00558">
    <property type="entry name" value="JmjC"/>
    <property type="match status" value="1"/>
</dbReference>
<keyword evidence="4" id="KW-0560">Oxidoreductase</keyword>
<organism evidence="7 8">
    <name type="scientific">Undibacterium fentianense</name>
    <dbReference type="NCBI Taxonomy" id="2828728"/>
    <lineage>
        <taxon>Bacteria</taxon>
        <taxon>Pseudomonadati</taxon>
        <taxon>Pseudomonadota</taxon>
        <taxon>Betaproteobacteria</taxon>
        <taxon>Burkholderiales</taxon>
        <taxon>Oxalobacteraceae</taxon>
        <taxon>Undibacterium</taxon>
    </lineage>
</organism>
<evidence type="ECO:0000256" key="5">
    <source>
        <dbReference type="ARBA" id="ARBA00023004"/>
    </source>
</evidence>
<dbReference type="GO" id="GO:0016706">
    <property type="term" value="F:2-oxoglutarate-dependent dioxygenase activity"/>
    <property type="evidence" value="ECO:0007669"/>
    <property type="project" value="TreeGrafter"/>
</dbReference>
<keyword evidence="3" id="KW-0223">Dioxygenase</keyword>
<sequence length="390" mass="44643">MLKLHFSTFTLEDFLQNYWQQRPVVIRLGFPEFADLICPNDLAGLACEDNVESRLIYKKDGEWQAEAGPFESYEHVDNLAWTLIVQAVNHWSPEVARLVEVFSFIPKWRFDDVMISYSTPGAGVGPHIDLYDVFICQGSGRRTWRVGEQGTHRQFAAHPALLHTDPFIPIIDVELLPGDILYIPPGFPHDGVSLETSMSFSVGFRSKSARDMLSGLADYLIDQDLGNTLISDAGRQIHRHQGLINSQDFNLIQNQMRAVLEDKTLITKFIGSFLTRTKCLLDLQELDDPYTEVDLLAQLQLQDLKRTGGLRCFYFEDQVEQRICYVNGECYQFEAFDSNAISLICDQERLTWSDLKDQLIPSDGQSDCADLLTTLTEWVNLGYWYFEDQE</sequence>
<evidence type="ECO:0000313" key="8">
    <source>
        <dbReference type="Proteomes" id="UP000678545"/>
    </source>
</evidence>
<dbReference type="PANTHER" id="PTHR13096">
    <property type="entry name" value="MINA53 MYC INDUCED NUCLEAR ANTIGEN"/>
    <property type="match status" value="1"/>
</dbReference>
<dbReference type="Gene3D" id="3.40.366.30">
    <property type="entry name" value="50S ribosomal protein L16 arginine hydroxylase, Chain A, Domain 2"/>
    <property type="match status" value="1"/>
</dbReference>
<dbReference type="PROSITE" id="PS51184">
    <property type="entry name" value="JMJC"/>
    <property type="match status" value="1"/>
</dbReference>
<evidence type="ECO:0000313" key="7">
    <source>
        <dbReference type="EMBL" id="MBR7801354.1"/>
    </source>
</evidence>
<dbReference type="EMBL" id="JAGSPJ010000006">
    <property type="protein sequence ID" value="MBR7801354.1"/>
    <property type="molecule type" value="Genomic_DNA"/>
</dbReference>
<dbReference type="GO" id="GO:0046872">
    <property type="term" value="F:metal ion binding"/>
    <property type="evidence" value="ECO:0007669"/>
    <property type="project" value="UniProtKB-KW"/>
</dbReference>
<protein>
    <submittedName>
        <fullName evidence="7">Cupin domain-containing protein</fullName>
    </submittedName>
</protein>
<keyword evidence="5" id="KW-0408">Iron</keyword>
<dbReference type="Pfam" id="PF20514">
    <property type="entry name" value="WHD_ROXA"/>
    <property type="match status" value="1"/>
</dbReference>
<dbReference type="RefSeq" id="WP_212676462.1">
    <property type="nucleotide sequence ID" value="NZ_JAGSPJ010000006.1"/>
</dbReference>
<name>A0A941E176_9BURK</name>
<evidence type="ECO:0000256" key="1">
    <source>
        <dbReference type="ARBA" id="ARBA00001954"/>
    </source>
</evidence>
<evidence type="ECO:0000259" key="6">
    <source>
        <dbReference type="PROSITE" id="PS51184"/>
    </source>
</evidence>
<proteinExistence type="predicted"/>
<dbReference type="Gene3D" id="2.60.120.650">
    <property type="entry name" value="Cupin"/>
    <property type="match status" value="1"/>
</dbReference>
<keyword evidence="8" id="KW-1185">Reference proteome</keyword>
<evidence type="ECO:0000256" key="4">
    <source>
        <dbReference type="ARBA" id="ARBA00023002"/>
    </source>
</evidence>
<dbReference type="PANTHER" id="PTHR13096:SF8">
    <property type="entry name" value="RIBOSOMAL OXYGENASE 1"/>
    <property type="match status" value="1"/>
</dbReference>
<accession>A0A941E176</accession>
<gene>
    <name evidence="7" type="ORF">KDM90_15195</name>
</gene>
<evidence type="ECO:0000256" key="2">
    <source>
        <dbReference type="ARBA" id="ARBA00022723"/>
    </source>
</evidence>
<keyword evidence="2" id="KW-0479">Metal-binding</keyword>
<feature type="domain" description="JmjC" evidence="6">
    <location>
        <begin position="94"/>
        <end position="221"/>
    </location>
</feature>
<comment type="caution">
    <text evidence="7">The sequence shown here is derived from an EMBL/GenBank/DDBJ whole genome shotgun (WGS) entry which is preliminary data.</text>
</comment>
<reference evidence="7" key="1">
    <citation type="submission" date="2021-04" db="EMBL/GenBank/DDBJ databases">
        <title>novel species isolated from subtropical streams in China.</title>
        <authorList>
            <person name="Lu H."/>
        </authorList>
    </citation>
    <scope>NUCLEOTIDE SEQUENCE</scope>
    <source>
        <strain evidence="7">FT137W</strain>
    </source>
</reference>
<dbReference type="SUPFAM" id="SSF51197">
    <property type="entry name" value="Clavaminate synthase-like"/>
    <property type="match status" value="1"/>
</dbReference>
<comment type="cofactor">
    <cofactor evidence="1">
        <name>Fe(2+)</name>
        <dbReference type="ChEBI" id="CHEBI:29033"/>
    </cofactor>
</comment>
<dbReference type="InterPro" id="IPR046799">
    <property type="entry name" value="ROXA-like_wH"/>
</dbReference>
<evidence type="ECO:0000256" key="3">
    <source>
        <dbReference type="ARBA" id="ARBA00022964"/>
    </source>
</evidence>